<accession>A0A225DVN1</accession>
<evidence type="ECO:0000313" key="2">
    <source>
        <dbReference type="Proteomes" id="UP000214646"/>
    </source>
</evidence>
<organism evidence="1 2">
    <name type="scientific">Fimbriiglobus ruber</name>
    <dbReference type="NCBI Taxonomy" id="1908690"/>
    <lineage>
        <taxon>Bacteria</taxon>
        <taxon>Pseudomonadati</taxon>
        <taxon>Planctomycetota</taxon>
        <taxon>Planctomycetia</taxon>
        <taxon>Gemmatales</taxon>
        <taxon>Gemmataceae</taxon>
        <taxon>Fimbriiglobus</taxon>
    </lineage>
</organism>
<protein>
    <submittedName>
        <fullName evidence="1">Uncharacterized protein</fullName>
    </submittedName>
</protein>
<evidence type="ECO:0000313" key="1">
    <source>
        <dbReference type="EMBL" id="OWK45073.1"/>
    </source>
</evidence>
<name>A0A225DVN1_9BACT</name>
<reference evidence="2" key="1">
    <citation type="submission" date="2017-06" db="EMBL/GenBank/DDBJ databases">
        <title>Genome analysis of Fimbriiglobus ruber SP5, the first member of the order Planctomycetales with confirmed chitinolytic capability.</title>
        <authorList>
            <person name="Ravin N.V."/>
            <person name="Rakitin A.L."/>
            <person name="Ivanova A.A."/>
            <person name="Beletsky A.V."/>
            <person name="Kulichevskaya I.S."/>
            <person name="Mardanov A.V."/>
            <person name="Dedysh S.N."/>
        </authorList>
    </citation>
    <scope>NUCLEOTIDE SEQUENCE [LARGE SCALE GENOMIC DNA]</scope>
    <source>
        <strain evidence="2">SP5</strain>
    </source>
</reference>
<dbReference type="AlphaFoldDB" id="A0A225DVN1"/>
<gene>
    <name evidence="1" type="ORF">FRUB_01404</name>
</gene>
<proteinExistence type="predicted"/>
<keyword evidence="2" id="KW-1185">Reference proteome</keyword>
<comment type="caution">
    <text evidence="1">The sequence shown here is derived from an EMBL/GenBank/DDBJ whole genome shotgun (WGS) entry which is preliminary data.</text>
</comment>
<sequence length="52" mass="5636">MPLADPRAGLSDGRSPCDSVRGPLIFAVLRRNPRGAPGELYARPAREDLNSF</sequence>
<dbReference type="Proteomes" id="UP000214646">
    <property type="component" value="Unassembled WGS sequence"/>
</dbReference>
<dbReference type="EMBL" id="NIDE01000002">
    <property type="protein sequence ID" value="OWK45073.1"/>
    <property type="molecule type" value="Genomic_DNA"/>
</dbReference>